<proteinExistence type="predicted"/>
<dbReference type="Proteomes" id="UP001060085">
    <property type="component" value="Linkage Group LG05"/>
</dbReference>
<name>A0ACC0ASV1_CATRO</name>
<protein>
    <submittedName>
        <fullName evidence="1">Uncharacterized protein</fullName>
    </submittedName>
</protein>
<evidence type="ECO:0000313" key="1">
    <source>
        <dbReference type="EMBL" id="KAI5663955.1"/>
    </source>
</evidence>
<dbReference type="EMBL" id="CM044705">
    <property type="protein sequence ID" value="KAI5663955.1"/>
    <property type="molecule type" value="Genomic_DNA"/>
</dbReference>
<keyword evidence="2" id="KW-1185">Reference proteome</keyword>
<evidence type="ECO:0000313" key="2">
    <source>
        <dbReference type="Proteomes" id="UP001060085"/>
    </source>
</evidence>
<accession>A0ACC0ASV1</accession>
<reference evidence="2" key="1">
    <citation type="journal article" date="2023" name="Nat. Plants">
        <title>Single-cell RNA sequencing provides a high-resolution roadmap for understanding the multicellular compartmentation of specialized metabolism.</title>
        <authorList>
            <person name="Sun S."/>
            <person name="Shen X."/>
            <person name="Li Y."/>
            <person name="Li Y."/>
            <person name="Wang S."/>
            <person name="Li R."/>
            <person name="Zhang H."/>
            <person name="Shen G."/>
            <person name="Guo B."/>
            <person name="Wei J."/>
            <person name="Xu J."/>
            <person name="St-Pierre B."/>
            <person name="Chen S."/>
            <person name="Sun C."/>
        </authorList>
    </citation>
    <scope>NUCLEOTIDE SEQUENCE [LARGE SCALE GENOMIC DNA]</scope>
</reference>
<sequence length="107" mass="11815">MISERPLGASPCNTEKNTREYAKAVTLKSGKELVEIPPMVVDKEKENVQVPEESTSVKEDEIIQGNNLTVKMAKYGRKGTLPPTVALPLPLSVGFYRAKLGNSHTYR</sequence>
<organism evidence="1 2">
    <name type="scientific">Catharanthus roseus</name>
    <name type="common">Madagascar periwinkle</name>
    <name type="synonym">Vinca rosea</name>
    <dbReference type="NCBI Taxonomy" id="4058"/>
    <lineage>
        <taxon>Eukaryota</taxon>
        <taxon>Viridiplantae</taxon>
        <taxon>Streptophyta</taxon>
        <taxon>Embryophyta</taxon>
        <taxon>Tracheophyta</taxon>
        <taxon>Spermatophyta</taxon>
        <taxon>Magnoliopsida</taxon>
        <taxon>eudicotyledons</taxon>
        <taxon>Gunneridae</taxon>
        <taxon>Pentapetalae</taxon>
        <taxon>asterids</taxon>
        <taxon>lamiids</taxon>
        <taxon>Gentianales</taxon>
        <taxon>Apocynaceae</taxon>
        <taxon>Rauvolfioideae</taxon>
        <taxon>Vinceae</taxon>
        <taxon>Catharanthinae</taxon>
        <taxon>Catharanthus</taxon>
    </lineage>
</organism>
<comment type="caution">
    <text evidence="1">The sequence shown here is derived from an EMBL/GenBank/DDBJ whole genome shotgun (WGS) entry which is preliminary data.</text>
</comment>
<gene>
    <name evidence="1" type="ORF">M9H77_23278</name>
</gene>